<dbReference type="GO" id="GO:0030267">
    <property type="term" value="F:glyoxylate reductase (NADPH) activity"/>
    <property type="evidence" value="ECO:0007669"/>
    <property type="project" value="TreeGrafter"/>
</dbReference>
<dbReference type="GO" id="GO:0051287">
    <property type="term" value="F:NAD binding"/>
    <property type="evidence" value="ECO:0007669"/>
    <property type="project" value="InterPro"/>
</dbReference>
<proteinExistence type="predicted"/>
<dbReference type="InterPro" id="IPR029753">
    <property type="entry name" value="D-isomer_DH_CS"/>
</dbReference>
<dbReference type="GO" id="GO:0016618">
    <property type="term" value="F:hydroxypyruvate reductase [NAD(P)H] activity"/>
    <property type="evidence" value="ECO:0007669"/>
    <property type="project" value="TreeGrafter"/>
</dbReference>
<name>A0A1G6GJP7_9MICO</name>
<evidence type="ECO:0000259" key="3">
    <source>
        <dbReference type="Pfam" id="PF02826"/>
    </source>
</evidence>
<dbReference type="STRING" id="993073.AS029_00500"/>
<protein>
    <submittedName>
        <fullName evidence="4">Phosphoglycerate dehydrogenase</fullName>
    </submittedName>
</protein>
<dbReference type="InterPro" id="IPR006140">
    <property type="entry name" value="D-isomer_DH_NAD-bd"/>
</dbReference>
<reference evidence="4 5" key="1">
    <citation type="submission" date="2016-09" db="EMBL/GenBank/DDBJ databases">
        <authorList>
            <person name="Capua I."/>
            <person name="De Benedictis P."/>
            <person name="Joannis T."/>
            <person name="Lombin L.H."/>
            <person name="Cattoli G."/>
        </authorList>
    </citation>
    <scope>NUCLEOTIDE SEQUENCE [LARGE SCALE GENOMIC DNA]</scope>
    <source>
        <strain evidence="4 5">NIO-1002</strain>
    </source>
</reference>
<evidence type="ECO:0000313" key="5">
    <source>
        <dbReference type="Proteomes" id="UP000183203"/>
    </source>
</evidence>
<dbReference type="PANTHER" id="PTHR10996">
    <property type="entry name" value="2-HYDROXYACID DEHYDROGENASE-RELATED"/>
    <property type="match status" value="1"/>
</dbReference>
<dbReference type="InterPro" id="IPR036291">
    <property type="entry name" value="NAD(P)-bd_dom_sf"/>
</dbReference>
<dbReference type="SUPFAM" id="SSF51735">
    <property type="entry name" value="NAD(P)-binding Rossmann-fold domains"/>
    <property type="match status" value="1"/>
</dbReference>
<accession>A0A1G6GJP7</accession>
<dbReference type="SUPFAM" id="SSF52283">
    <property type="entry name" value="Formate/glycerate dehydrogenase catalytic domain-like"/>
    <property type="match status" value="1"/>
</dbReference>
<feature type="domain" description="D-isomer specific 2-hydroxyacid dehydrogenase NAD-binding" evidence="3">
    <location>
        <begin position="107"/>
        <end position="278"/>
    </location>
</feature>
<dbReference type="Gene3D" id="3.40.50.720">
    <property type="entry name" value="NAD(P)-binding Rossmann-like Domain"/>
    <property type="match status" value="2"/>
</dbReference>
<dbReference type="PANTHER" id="PTHR10996:SF178">
    <property type="entry name" value="2-HYDROXYACID DEHYDROGENASE YGL185C-RELATED"/>
    <property type="match status" value="1"/>
</dbReference>
<dbReference type="AlphaFoldDB" id="A0A1G6GJP7"/>
<organism evidence="4 5">
    <name type="scientific">Microbacterium enclense</name>
    <dbReference type="NCBI Taxonomy" id="993073"/>
    <lineage>
        <taxon>Bacteria</taxon>
        <taxon>Bacillati</taxon>
        <taxon>Actinomycetota</taxon>
        <taxon>Actinomycetes</taxon>
        <taxon>Micrococcales</taxon>
        <taxon>Microbacteriaceae</taxon>
        <taxon>Microbacterium</taxon>
    </lineage>
</organism>
<evidence type="ECO:0000313" key="4">
    <source>
        <dbReference type="EMBL" id="SDB82164.1"/>
    </source>
</evidence>
<dbReference type="PROSITE" id="PS00671">
    <property type="entry name" value="D_2_HYDROXYACID_DH_3"/>
    <property type="match status" value="1"/>
</dbReference>
<evidence type="ECO:0000256" key="2">
    <source>
        <dbReference type="ARBA" id="ARBA00023027"/>
    </source>
</evidence>
<evidence type="ECO:0000256" key="1">
    <source>
        <dbReference type="ARBA" id="ARBA00023002"/>
    </source>
</evidence>
<dbReference type="Proteomes" id="UP000183203">
    <property type="component" value="Unassembled WGS sequence"/>
</dbReference>
<dbReference type="Pfam" id="PF02826">
    <property type="entry name" value="2-Hacid_dh_C"/>
    <property type="match status" value="1"/>
</dbReference>
<sequence length="312" mass="33205">MKRVTSETPLIVSVPTAQLRSDLQPLPEGVDVVVWDMKDAAPRDRFDMVVPPYMSMDGVIEALSTVEVGLVQSQSIGYDNVEGRLPDGLVFANASSVHETATAELAVALALAAQRRLPDFVRAQDRGEWIGGGATGLADQRVTLLGFGGVGRAIAARLKPFEVELRAVASHGRLQDDVEVFPLGKLDDVLAETDILIASLPGGDATRHVIDDAALTALPDGALVVNVGRGPLVDTDALVAHVRRGRIRAALDVTDPEPLPADHPLWSLEGVLIAPHVGGATDAMRPRIARLLRRQIDRLRAGEEPLNVVIGG</sequence>
<dbReference type="EMBL" id="FMYG01000001">
    <property type="protein sequence ID" value="SDB82164.1"/>
    <property type="molecule type" value="Genomic_DNA"/>
</dbReference>
<dbReference type="InterPro" id="IPR050223">
    <property type="entry name" value="D-isomer_2-hydroxyacid_DH"/>
</dbReference>
<dbReference type="GO" id="GO:0005829">
    <property type="term" value="C:cytosol"/>
    <property type="evidence" value="ECO:0007669"/>
    <property type="project" value="TreeGrafter"/>
</dbReference>
<gene>
    <name evidence="4" type="ORF">SAMN05216418_0332</name>
</gene>
<keyword evidence="2" id="KW-0520">NAD</keyword>
<keyword evidence="1" id="KW-0560">Oxidoreductase</keyword>